<evidence type="ECO:0000313" key="1">
    <source>
        <dbReference type="EMBL" id="OGG03108.1"/>
    </source>
</evidence>
<comment type="caution">
    <text evidence="1">The sequence shown here is derived from an EMBL/GenBank/DDBJ whole genome shotgun (WGS) entry which is preliminary data.</text>
</comment>
<proteinExistence type="predicted"/>
<dbReference type="Proteomes" id="UP000176665">
    <property type="component" value="Unassembled WGS sequence"/>
</dbReference>
<protein>
    <submittedName>
        <fullName evidence="1">Uncharacterized protein</fullName>
    </submittedName>
</protein>
<accession>A0A1F5YSC4</accession>
<name>A0A1F5YSC4_9BACT</name>
<dbReference type="EMBL" id="MFJA01000039">
    <property type="protein sequence ID" value="OGG03108.1"/>
    <property type="molecule type" value="Genomic_DNA"/>
</dbReference>
<dbReference type="AlphaFoldDB" id="A0A1F5YSC4"/>
<evidence type="ECO:0000313" key="2">
    <source>
        <dbReference type="Proteomes" id="UP000176665"/>
    </source>
</evidence>
<gene>
    <name evidence="1" type="ORF">A2W14_04540</name>
</gene>
<sequence>MGDLTNEFELHSVEDNPEVVRNYARTSLEEIRRLFDTQSGVQRDIEIPDDETGELVSKRTVKTLRLGDIPDISLTEVTGEDKVVKSATFMYYLPERSSFIQILWDFREESERPISALDRGIKNNQNIEIMHIKLREIRPLIKIGKGLLK</sequence>
<reference evidence="1 2" key="1">
    <citation type="journal article" date="2016" name="Nat. Commun.">
        <title>Thousands of microbial genomes shed light on interconnected biogeochemical processes in an aquifer system.</title>
        <authorList>
            <person name="Anantharaman K."/>
            <person name="Brown C.T."/>
            <person name="Hug L.A."/>
            <person name="Sharon I."/>
            <person name="Castelle C.J."/>
            <person name="Probst A.J."/>
            <person name="Thomas B.C."/>
            <person name="Singh A."/>
            <person name="Wilkins M.J."/>
            <person name="Karaoz U."/>
            <person name="Brodie E.L."/>
            <person name="Williams K.H."/>
            <person name="Hubbard S.S."/>
            <person name="Banfield J.F."/>
        </authorList>
    </citation>
    <scope>NUCLEOTIDE SEQUENCE [LARGE SCALE GENOMIC DNA]</scope>
</reference>
<organism evidence="1 2">
    <name type="scientific">Candidatus Gottesmanbacteria bacterium RBG_16_37_8</name>
    <dbReference type="NCBI Taxonomy" id="1798371"/>
    <lineage>
        <taxon>Bacteria</taxon>
        <taxon>Candidatus Gottesmaniibacteriota</taxon>
    </lineage>
</organism>
<dbReference type="STRING" id="1798371.A2W14_04540"/>